<dbReference type="EMBL" id="FOKY01000002">
    <property type="protein sequence ID" value="SFB74361.1"/>
    <property type="molecule type" value="Genomic_DNA"/>
</dbReference>
<organism evidence="1 2">
    <name type="scientific">Brevinema andersonii</name>
    <dbReference type="NCBI Taxonomy" id="34097"/>
    <lineage>
        <taxon>Bacteria</taxon>
        <taxon>Pseudomonadati</taxon>
        <taxon>Spirochaetota</taxon>
        <taxon>Spirochaetia</taxon>
        <taxon>Brevinematales</taxon>
        <taxon>Brevinemataceae</taxon>
        <taxon>Brevinema</taxon>
    </lineage>
</organism>
<accession>A0A1I1DHG9</accession>
<reference evidence="2" key="1">
    <citation type="submission" date="2016-10" db="EMBL/GenBank/DDBJ databases">
        <authorList>
            <person name="Varghese N."/>
            <person name="Submissions S."/>
        </authorList>
    </citation>
    <scope>NUCLEOTIDE SEQUENCE [LARGE SCALE GENOMIC DNA]</scope>
    <source>
        <strain evidence="2">ATCC 43811</strain>
    </source>
</reference>
<dbReference type="Proteomes" id="UP000240042">
    <property type="component" value="Unassembled WGS sequence"/>
</dbReference>
<evidence type="ECO:0000313" key="2">
    <source>
        <dbReference type="Proteomes" id="UP000240042"/>
    </source>
</evidence>
<keyword evidence="2" id="KW-1185">Reference proteome</keyword>
<dbReference type="STRING" id="34097.SAMN02745150_00542"/>
<dbReference type="AlphaFoldDB" id="A0A1I1DHG9"/>
<name>A0A1I1DHG9_BREAD</name>
<evidence type="ECO:0000313" key="1">
    <source>
        <dbReference type="EMBL" id="SFB74361.1"/>
    </source>
</evidence>
<sequence length="159" mass="18437">MILAPTFYFRPLSIPIVLLHSYNISLRNPLPEEIPLFEQSIKVLSDILSDKEKRRILYTLYPFGIPNAKGTITTEQFIHELAKIWVIAQTNQRIPLNQDLIDYGYLCGYISDQTYVMSPNTFIGDIKTMERRELFRALKRELPKASVLLVNPHMPNTDL</sequence>
<gene>
    <name evidence="1" type="ORF">SAMN02745150_00542</name>
</gene>
<proteinExistence type="predicted"/>
<protein>
    <submittedName>
        <fullName evidence="1">Uncharacterized protein</fullName>
    </submittedName>
</protein>